<feature type="region of interest" description="Disordered" evidence="1">
    <location>
        <begin position="61"/>
        <end position="108"/>
    </location>
</feature>
<evidence type="ECO:0000256" key="1">
    <source>
        <dbReference type="SAM" id="MobiDB-lite"/>
    </source>
</evidence>
<proteinExistence type="predicted"/>
<dbReference type="AlphaFoldDB" id="A0A0M3I2H0"/>
<keyword evidence="2" id="KW-1185">Reference proteome</keyword>
<feature type="compositionally biased region" description="Basic and acidic residues" evidence="1">
    <location>
        <begin position="61"/>
        <end position="82"/>
    </location>
</feature>
<sequence>MEEWGSSQLWGQYLGHETVDYSRICPAVFKKMMNRYEIVKLLGSGGFGDVYKVRRLNNENKEVIERKEEDSKKKGNNKEQQKNKQQNGETESKKEKHEQEKIKRNEEEITDKIRAYLPSFRLGRATSIAGVLPK</sequence>
<protein>
    <submittedName>
        <fullName evidence="3">Protein kinase domain-containing protein</fullName>
    </submittedName>
</protein>
<dbReference type="Proteomes" id="UP000036681">
    <property type="component" value="Unplaced"/>
</dbReference>
<accession>A0A0M3I2H0</accession>
<dbReference type="WBParaSite" id="ALUE_0001069001-mRNA-1">
    <property type="protein sequence ID" value="ALUE_0001069001-mRNA-1"/>
    <property type="gene ID" value="ALUE_0001069001"/>
</dbReference>
<dbReference type="SUPFAM" id="SSF56112">
    <property type="entry name" value="Protein kinase-like (PK-like)"/>
    <property type="match status" value="1"/>
</dbReference>
<reference evidence="3" key="1">
    <citation type="submission" date="2017-02" db="UniProtKB">
        <authorList>
            <consortium name="WormBaseParasite"/>
        </authorList>
    </citation>
    <scope>IDENTIFICATION</scope>
</reference>
<name>A0A0M3I2H0_ASCLU</name>
<evidence type="ECO:0000313" key="3">
    <source>
        <dbReference type="WBParaSite" id="ALUE_0001069001-mRNA-1"/>
    </source>
</evidence>
<feature type="compositionally biased region" description="Basic and acidic residues" evidence="1">
    <location>
        <begin position="90"/>
        <end position="108"/>
    </location>
</feature>
<dbReference type="Gene3D" id="1.10.510.10">
    <property type="entry name" value="Transferase(Phosphotransferase) domain 1"/>
    <property type="match status" value="1"/>
</dbReference>
<evidence type="ECO:0000313" key="2">
    <source>
        <dbReference type="Proteomes" id="UP000036681"/>
    </source>
</evidence>
<organism evidence="2 3">
    <name type="scientific">Ascaris lumbricoides</name>
    <name type="common">Giant roundworm</name>
    <dbReference type="NCBI Taxonomy" id="6252"/>
    <lineage>
        <taxon>Eukaryota</taxon>
        <taxon>Metazoa</taxon>
        <taxon>Ecdysozoa</taxon>
        <taxon>Nematoda</taxon>
        <taxon>Chromadorea</taxon>
        <taxon>Rhabditida</taxon>
        <taxon>Spirurina</taxon>
        <taxon>Ascaridomorpha</taxon>
        <taxon>Ascaridoidea</taxon>
        <taxon>Ascarididae</taxon>
        <taxon>Ascaris</taxon>
    </lineage>
</organism>
<dbReference type="InterPro" id="IPR011009">
    <property type="entry name" value="Kinase-like_dom_sf"/>
</dbReference>